<accession>A0ABW0UA63</accession>
<dbReference type="InterPro" id="IPR007627">
    <property type="entry name" value="RNA_pol_sigma70_r2"/>
</dbReference>
<protein>
    <submittedName>
        <fullName evidence="3">Sigma-70 family RNA polymerase sigma factor</fullName>
    </submittedName>
</protein>
<keyword evidence="4" id="KW-1185">Reference proteome</keyword>
<feature type="domain" description="HTH luxR-type" evidence="1">
    <location>
        <begin position="116"/>
        <end position="161"/>
    </location>
</feature>
<dbReference type="Proteomes" id="UP001596143">
    <property type="component" value="Unassembled WGS sequence"/>
</dbReference>
<dbReference type="Pfam" id="PF04542">
    <property type="entry name" value="Sigma70_r2"/>
    <property type="match status" value="1"/>
</dbReference>
<proteinExistence type="predicted"/>
<dbReference type="InterPro" id="IPR000792">
    <property type="entry name" value="Tscrpt_reg_LuxR_C"/>
</dbReference>
<gene>
    <name evidence="3" type="ORF">ACFPTR_13550</name>
</gene>
<dbReference type="InterPro" id="IPR013325">
    <property type="entry name" value="RNA_pol_sigma_r2"/>
</dbReference>
<dbReference type="SUPFAM" id="SSF88946">
    <property type="entry name" value="Sigma2 domain of RNA polymerase sigma factors"/>
    <property type="match status" value="1"/>
</dbReference>
<dbReference type="SUPFAM" id="SSF88659">
    <property type="entry name" value="Sigma3 and sigma4 domains of RNA polymerase sigma factors"/>
    <property type="match status" value="1"/>
</dbReference>
<dbReference type="NCBIfam" id="TIGR02937">
    <property type="entry name" value="sigma70-ECF"/>
    <property type="match status" value="1"/>
</dbReference>
<evidence type="ECO:0000313" key="3">
    <source>
        <dbReference type="EMBL" id="MFC5629873.1"/>
    </source>
</evidence>
<dbReference type="EMBL" id="JBHSPF010000070">
    <property type="protein sequence ID" value="MFC5629873.1"/>
    <property type="molecule type" value="Genomic_DNA"/>
</dbReference>
<sequence>MNKKLGIPFEEVAMDFTPLVMGMMKRLKIYKNREEYIQIGFIALWKAYQNYDPEKGSFSSFAYSYVRGDMLAQLKKDASYDERYLLNDFDDGMKPVADESRSLQEEYESISAYLKHLTPREVDWVIEHIIYGRSITEIANKYNVAPTTVKSWRKQALKKLRERHMPK</sequence>
<dbReference type="InterPro" id="IPR013324">
    <property type="entry name" value="RNA_pol_sigma_r3/r4-like"/>
</dbReference>
<feature type="domain" description="RNA polymerase sigma-70 region 2" evidence="2">
    <location>
        <begin position="17"/>
        <end position="77"/>
    </location>
</feature>
<dbReference type="RefSeq" id="WP_270895624.1">
    <property type="nucleotide sequence ID" value="NZ_JBHSPF010000070.1"/>
</dbReference>
<dbReference type="InterPro" id="IPR036388">
    <property type="entry name" value="WH-like_DNA-bd_sf"/>
</dbReference>
<organism evidence="3 4">
    <name type="scientific">Aliibacillus thermotolerans</name>
    <dbReference type="NCBI Taxonomy" id="1834418"/>
    <lineage>
        <taxon>Bacteria</taxon>
        <taxon>Bacillati</taxon>
        <taxon>Bacillota</taxon>
        <taxon>Bacilli</taxon>
        <taxon>Bacillales</taxon>
        <taxon>Bacillaceae</taxon>
        <taxon>Aliibacillus</taxon>
    </lineage>
</organism>
<dbReference type="Gene3D" id="1.10.1740.10">
    <property type="match status" value="1"/>
</dbReference>
<reference evidence="4" key="1">
    <citation type="journal article" date="2019" name="Int. J. Syst. Evol. Microbiol.">
        <title>The Global Catalogue of Microorganisms (GCM) 10K type strain sequencing project: providing services to taxonomists for standard genome sequencing and annotation.</title>
        <authorList>
            <consortium name="The Broad Institute Genomics Platform"/>
            <consortium name="The Broad Institute Genome Sequencing Center for Infectious Disease"/>
            <person name="Wu L."/>
            <person name="Ma J."/>
        </authorList>
    </citation>
    <scope>NUCLEOTIDE SEQUENCE [LARGE SCALE GENOMIC DNA]</scope>
    <source>
        <strain evidence="4">CGMCC 1.15790</strain>
    </source>
</reference>
<dbReference type="InterPro" id="IPR014284">
    <property type="entry name" value="RNA_pol_sigma-70_dom"/>
</dbReference>
<evidence type="ECO:0000313" key="4">
    <source>
        <dbReference type="Proteomes" id="UP001596143"/>
    </source>
</evidence>
<evidence type="ECO:0000259" key="2">
    <source>
        <dbReference type="Pfam" id="PF04542"/>
    </source>
</evidence>
<dbReference type="Gene3D" id="1.10.10.10">
    <property type="entry name" value="Winged helix-like DNA-binding domain superfamily/Winged helix DNA-binding domain"/>
    <property type="match status" value="1"/>
</dbReference>
<dbReference type="Pfam" id="PF00196">
    <property type="entry name" value="GerE"/>
    <property type="match status" value="1"/>
</dbReference>
<name>A0ABW0UA63_9BACI</name>
<evidence type="ECO:0000259" key="1">
    <source>
        <dbReference type="Pfam" id="PF00196"/>
    </source>
</evidence>
<comment type="caution">
    <text evidence="3">The sequence shown here is derived from an EMBL/GenBank/DDBJ whole genome shotgun (WGS) entry which is preliminary data.</text>
</comment>